<gene>
    <name evidence="2" type="primary">LOC136076967</name>
</gene>
<evidence type="ECO:0000313" key="1">
    <source>
        <dbReference type="Proteomes" id="UP001652625"/>
    </source>
</evidence>
<organism evidence="1 2">
    <name type="scientific">Hydra vulgaris</name>
    <name type="common">Hydra</name>
    <name type="synonym">Hydra attenuata</name>
    <dbReference type="NCBI Taxonomy" id="6087"/>
    <lineage>
        <taxon>Eukaryota</taxon>
        <taxon>Metazoa</taxon>
        <taxon>Cnidaria</taxon>
        <taxon>Hydrozoa</taxon>
        <taxon>Hydroidolina</taxon>
        <taxon>Anthoathecata</taxon>
        <taxon>Aplanulata</taxon>
        <taxon>Hydridae</taxon>
        <taxon>Hydra</taxon>
    </lineage>
</organism>
<accession>A0ABM4BDR4</accession>
<proteinExistence type="predicted"/>
<reference evidence="2" key="2">
    <citation type="submission" date="2025-08" db="UniProtKB">
        <authorList>
            <consortium name="RefSeq"/>
        </authorList>
    </citation>
    <scope>IDENTIFICATION</scope>
</reference>
<dbReference type="GeneID" id="136076967"/>
<evidence type="ECO:0000313" key="2">
    <source>
        <dbReference type="RefSeq" id="XP_065647103.1"/>
    </source>
</evidence>
<dbReference type="RefSeq" id="XP_065647103.1">
    <property type="nucleotide sequence ID" value="XM_065791031.1"/>
</dbReference>
<keyword evidence="1" id="KW-1185">Reference proteome</keyword>
<protein>
    <submittedName>
        <fullName evidence="2">Uncharacterized protein LOC136076967</fullName>
    </submittedName>
</protein>
<name>A0ABM4BDR4_HYDVU</name>
<dbReference type="Proteomes" id="UP001652625">
    <property type="component" value="Chromosome 02"/>
</dbReference>
<sequence>MLDACSTPTSTHNSEIVLNQITVSVSSDLNLQIANDDFLCSVTPNSIVYTPLGNDSENFLLEAQVNEMNLPVSNSDKKLPILSGDLAYQIKNTNRELIILNYKIDKIIKDVMNIKENIKQFCQNIIVRNVNKREVRKDYRINQKNFRLEKEIDLARKRSQSDRQKAWYFKKKIKNTVLKTSDETNDSILKESLNYFENLSEELKERVNFFEKNVIDVFEGGRYNDEIRSVYYDLLSKNVSVNNVESVIRTVLQKMVGISCGTLPKKSLAAEFFSEMNLLSKAQRGYIE</sequence>
<reference evidence="1" key="1">
    <citation type="submission" date="2025-05" db="UniProtKB">
        <authorList>
            <consortium name="RefSeq"/>
        </authorList>
    </citation>
    <scope>NUCLEOTIDE SEQUENCE [LARGE SCALE GENOMIC DNA]</scope>
</reference>